<organism evidence="2 3">
    <name type="scientific">Pseudoalteromonas caenipelagi</name>
    <dbReference type="NCBI Taxonomy" id="2726988"/>
    <lineage>
        <taxon>Bacteria</taxon>
        <taxon>Pseudomonadati</taxon>
        <taxon>Pseudomonadota</taxon>
        <taxon>Gammaproteobacteria</taxon>
        <taxon>Alteromonadales</taxon>
        <taxon>Pseudoalteromonadaceae</taxon>
        <taxon>Pseudoalteromonas</taxon>
    </lineage>
</organism>
<dbReference type="RefSeq" id="WP_171625721.1">
    <property type="nucleotide sequence ID" value="NZ_JABBPG010000003.1"/>
</dbReference>
<name>A0A849VFZ0_9GAMM</name>
<dbReference type="AlphaFoldDB" id="A0A849VFZ0"/>
<evidence type="ECO:0000313" key="3">
    <source>
        <dbReference type="Proteomes" id="UP000586305"/>
    </source>
</evidence>
<sequence>MASINKQQGIVLISAMIMIVAVSAIAVTLMSTSSLDLKITNAAQEREEADSLLMGEVQRAIATQTALGAESLFTRSKAQLATGNSFNGLNGTVNTVTSMNNGPLELNCPRSYSYTSGVICNMTQLETKITYGSKSQHTMTVVTGIGQEMISIEEGR</sequence>
<proteinExistence type="predicted"/>
<reference evidence="2 3" key="1">
    <citation type="submission" date="2020-04" db="EMBL/GenBank/DDBJ databases">
        <title>Pseudoalteromonas caenipelagi sp. nov., isolated from a tidal flat.</title>
        <authorList>
            <person name="Park S."/>
            <person name="Yoon J.-H."/>
        </authorList>
    </citation>
    <scope>NUCLEOTIDE SEQUENCE [LARGE SCALE GENOMIC DNA]</scope>
    <source>
        <strain evidence="2 3">JBTF-M23</strain>
    </source>
</reference>
<keyword evidence="3" id="KW-1185">Reference proteome</keyword>
<protein>
    <submittedName>
        <fullName evidence="2">Pilus assembly protein PilX</fullName>
    </submittedName>
</protein>
<feature type="transmembrane region" description="Helical" evidence="1">
    <location>
        <begin position="9"/>
        <end position="30"/>
    </location>
</feature>
<evidence type="ECO:0000256" key="1">
    <source>
        <dbReference type="SAM" id="Phobius"/>
    </source>
</evidence>
<dbReference type="Proteomes" id="UP000586305">
    <property type="component" value="Unassembled WGS sequence"/>
</dbReference>
<keyword evidence="1" id="KW-0472">Membrane</keyword>
<keyword evidence="1" id="KW-1133">Transmembrane helix</keyword>
<evidence type="ECO:0000313" key="2">
    <source>
        <dbReference type="EMBL" id="NOU50637.1"/>
    </source>
</evidence>
<keyword evidence="1" id="KW-0812">Transmembrane</keyword>
<accession>A0A849VFZ0</accession>
<comment type="caution">
    <text evidence="2">The sequence shown here is derived from an EMBL/GenBank/DDBJ whole genome shotgun (WGS) entry which is preliminary data.</text>
</comment>
<dbReference type="EMBL" id="JABBPG010000003">
    <property type="protein sequence ID" value="NOU50637.1"/>
    <property type="molecule type" value="Genomic_DNA"/>
</dbReference>
<gene>
    <name evidence="2" type="ORF">HG263_08785</name>
</gene>